<evidence type="ECO:0000313" key="2">
    <source>
        <dbReference type="Proteomes" id="UP000002695"/>
    </source>
</evidence>
<name>A0A0F6B9G4_SALT1</name>
<protein>
    <submittedName>
        <fullName evidence="1">Uncharacterized protein</fullName>
    </submittedName>
</protein>
<sequence>MSFSPHLRKSFVDLQDRSQNNLWITLCVNSYHYFKISAIAFSS</sequence>
<gene>
    <name evidence="1" type="ordered locus">STM14_4808</name>
</gene>
<evidence type="ECO:0000313" key="1">
    <source>
        <dbReference type="EMBL" id="ACY91166.1"/>
    </source>
</evidence>
<dbReference type="EMBL" id="CP001363">
    <property type="protein sequence ID" value="ACY91166.1"/>
    <property type="molecule type" value="Genomic_DNA"/>
</dbReference>
<dbReference type="AlphaFoldDB" id="A0A0F6B9G4"/>
<organism evidence="1 2">
    <name type="scientific">Salmonella typhimurium (strain 14028s / SGSC 2262)</name>
    <dbReference type="NCBI Taxonomy" id="588858"/>
    <lineage>
        <taxon>Bacteria</taxon>
        <taxon>Pseudomonadati</taxon>
        <taxon>Pseudomonadota</taxon>
        <taxon>Gammaproteobacteria</taxon>
        <taxon>Enterobacterales</taxon>
        <taxon>Enterobacteriaceae</taxon>
        <taxon>Salmonella</taxon>
    </lineage>
</organism>
<keyword evidence="2" id="KW-1185">Reference proteome</keyword>
<reference evidence="1 2" key="1">
    <citation type="journal article" date="2010" name="J. Bacteriol.">
        <title>Short-term signatures of evolutionary change in the Salmonella enterica serovar typhimurium 14028 genome.</title>
        <authorList>
            <person name="Jarvik T."/>
            <person name="Smillie C."/>
            <person name="Groisman E.A."/>
            <person name="Ochman H."/>
        </authorList>
    </citation>
    <scope>NUCLEOTIDE SEQUENCE [LARGE SCALE GENOMIC DNA]</scope>
    <source>
        <strain evidence="2">14028s / SGSC 2262</strain>
    </source>
</reference>
<dbReference type="KEGG" id="seo:STM14_4808"/>
<dbReference type="PATRIC" id="fig|588858.6.peg.4367"/>
<accession>A0A0F6B9G4</accession>
<proteinExistence type="predicted"/>
<dbReference type="HOGENOM" id="CLU_213380_0_0_6"/>
<dbReference type="Proteomes" id="UP000002695">
    <property type="component" value="Chromosome"/>
</dbReference>